<keyword evidence="1" id="KW-0472">Membrane</keyword>
<organism evidence="2 3">
    <name type="scientific">Paraphaeosphaeria sporulosa</name>
    <dbReference type="NCBI Taxonomy" id="1460663"/>
    <lineage>
        <taxon>Eukaryota</taxon>
        <taxon>Fungi</taxon>
        <taxon>Dikarya</taxon>
        <taxon>Ascomycota</taxon>
        <taxon>Pezizomycotina</taxon>
        <taxon>Dothideomycetes</taxon>
        <taxon>Pleosporomycetidae</taxon>
        <taxon>Pleosporales</taxon>
        <taxon>Massarineae</taxon>
        <taxon>Didymosphaeriaceae</taxon>
        <taxon>Paraphaeosphaeria</taxon>
    </lineage>
</organism>
<proteinExistence type="predicted"/>
<evidence type="ECO:0000256" key="1">
    <source>
        <dbReference type="SAM" id="Phobius"/>
    </source>
</evidence>
<gene>
    <name evidence="2" type="ORF">CC84DRAFT_1181189</name>
</gene>
<reference evidence="2 3" key="1">
    <citation type="submission" date="2016-05" db="EMBL/GenBank/DDBJ databases">
        <title>Comparative analysis of secretome profiles of manganese(II)-oxidizing ascomycete fungi.</title>
        <authorList>
            <consortium name="DOE Joint Genome Institute"/>
            <person name="Zeiner C.A."/>
            <person name="Purvine S.O."/>
            <person name="Zink E.M."/>
            <person name="Wu S."/>
            <person name="Pasa-Tolic L."/>
            <person name="Chaput D.L."/>
            <person name="Haridas S."/>
            <person name="Grigoriev I.V."/>
            <person name="Santelli C.M."/>
            <person name="Hansel C.M."/>
        </authorList>
    </citation>
    <scope>NUCLEOTIDE SEQUENCE [LARGE SCALE GENOMIC DNA]</scope>
    <source>
        <strain evidence="2 3">AP3s5-JAC2a</strain>
    </source>
</reference>
<name>A0A177BZE2_9PLEO</name>
<evidence type="ECO:0000313" key="2">
    <source>
        <dbReference type="EMBL" id="OAF99719.1"/>
    </source>
</evidence>
<keyword evidence="1" id="KW-1133">Transmembrane helix</keyword>
<evidence type="ECO:0000313" key="3">
    <source>
        <dbReference type="Proteomes" id="UP000077069"/>
    </source>
</evidence>
<feature type="transmembrane region" description="Helical" evidence="1">
    <location>
        <begin position="40"/>
        <end position="59"/>
    </location>
</feature>
<protein>
    <submittedName>
        <fullName evidence="2">Uncharacterized protein</fullName>
    </submittedName>
</protein>
<dbReference type="AlphaFoldDB" id="A0A177BZE2"/>
<sequence length="490" mass="55292">MPGSLDHVSLVCAGRNTTELPACLSDALGDSYSTRGVDEVWIRFLAVLVATMASCGHLMSLQGSVNSIESLLVLLCLFEFPEMALAQILIRTNIAAIRVLWRRERVQARFFIAACLGMHASSETSPQRAVPLVSLHPEQVKRVPHRIGILWIGRLGLLLAFLAQYIGTVSIWIRAVFHVQDRGIWFWLIDLRTFRIALGGLAATLNSTLILLIGSQWKMAVPHDPDLSLRPLERSDTSSTLCSNEQDDLLKLPIKMLTLERNEPRPSSNDNVSRYARCMALNRLFTQALDSHFPALRQSDLELGIIIYRIWIYGITVYILRYRFASGCPPILHLLTEATSTFDWTRVCPDHTDIWDATTFSLSTRDRDHTRYGRALQVSNILSNIGVGRILVQWTFTTAAQLYEKMWKPVPKTVRSFEQWFLSGRSVICFPLLALLSASSPVAIMILVENRGWIKHAQTVLQSPGIGETDRLAMGVLMWKDPWHDSLYLI</sequence>
<dbReference type="InParanoid" id="A0A177BZE2"/>
<feature type="transmembrane region" description="Helical" evidence="1">
    <location>
        <begin position="151"/>
        <end position="173"/>
    </location>
</feature>
<dbReference type="GeneID" id="28764021"/>
<dbReference type="RefSeq" id="XP_018030085.1">
    <property type="nucleotide sequence ID" value="XM_018180535.1"/>
</dbReference>
<feature type="transmembrane region" description="Helical" evidence="1">
    <location>
        <begin position="193"/>
        <end position="213"/>
    </location>
</feature>
<dbReference type="EMBL" id="KV441561">
    <property type="protein sequence ID" value="OAF99719.1"/>
    <property type="molecule type" value="Genomic_DNA"/>
</dbReference>
<dbReference type="Proteomes" id="UP000077069">
    <property type="component" value="Unassembled WGS sequence"/>
</dbReference>
<feature type="transmembrane region" description="Helical" evidence="1">
    <location>
        <begin position="423"/>
        <end position="448"/>
    </location>
</feature>
<accession>A0A177BZE2</accession>
<dbReference type="OrthoDB" id="3753379at2759"/>
<keyword evidence="3" id="KW-1185">Reference proteome</keyword>
<keyword evidence="1" id="KW-0812">Transmembrane</keyword>